<reference evidence="2 3" key="1">
    <citation type="journal article" date="2024" name="Nat. Commun.">
        <title>Phylogenomics reveals the evolutionary origins of lichenization in chlorophyte algae.</title>
        <authorList>
            <person name="Puginier C."/>
            <person name="Libourel C."/>
            <person name="Otte J."/>
            <person name="Skaloud P."/>
            <person name="Haon M."/>
            <person name="Grisel S."/>
            <person name="Petersen M."/>
            <person name="Berrin J.G."/>
            <person name="Delaux P.M."/>
            <person name="Dal Grande F."/>
            <person name="Keller J."/>
        </authorList>
    </citation>
    <scope>NUCLEOTIDE SEQUENCE [LARGE SCALE GENOMIC DNA]</scope>
    <source>
        <strain evidence="2 3">SAG 216-7</strain>
    </source>
</reference>
<feature type="domain" description="UspA" evidence="1">
    <location>
        <begin position="4"/>
        <end position="156"/>
    </location>
</feature>
<dbReference type="SUPFAM" id="SSF52402">
    <property type="entry name" value="Adenine nucleotide alpha hydrolases-like"/>
    <property type="match status" value="1"/>
</dbReference>
<evidence type="ECO:0000313" key="3">
    <source>
        <dbReference type="Proteomes" id="UP001491310"/>
    </source>
</evidence>
<dbReference type="PANTHER" id="PTHR31964">
    <property type="entry name" value="ADENINE NUCLEOTIDE ALPHA HYDROLASES-LIKE SUPERFAMILY PROTEIN"/>
    <property type="match status" value="1"/>
</dbReference>
<dbReference type="Gene3D" id="3.40.50.620">
    <property type="entry name" value="HUPs"/>
    <property type="match status" value="1"/>
</dbReference>
<dbReference type="InterPro" id="IPR006016">
    <property type="entry name" value="UspA"/>
</dbReference>
<dbReference type="EMBL" id="JALJOT010000004">
    <property type="protein sequence ID" value="KAK9916114.1"/>
    <property type="molecule type" value="Genomic_DNA"/>
</dbReference>
<evidence type="ECO:0000259" key="1">
    <source>
        <dbReference type="Pfam" id="PF00582"/>
    </source>
</evidence>
<comment type="caution">
    <text evidence="2">The sequence shown here is derived from an EMBL/GenBank/DDBJ whole genome shotgun (WGS) entry which is preliminary data.</text>
</comment>
<organism evidence="2 3">
    <name type="scientific">Coccomyxa subellipsoidea</name>
    <dbReference type="NCBI Taxonomy" id="248742"/>
    <lineage>
        <taxon>Eukaryota</taxon>
        <taxon>Viridiplantae</taxon>
        <taxon>Chlorophyta</taxon>
        <taxon>core chlorophytes</taxon>
        <taxon>Trebouxiophyceae</taxon>
        <taxon>Trebouxiophyceae incertae sedis</taxon>
        <taxon>Coccomyxaceae</taxon>
        <taxon>Coccomyxa</taxon>
    </lineage>
</organism>
<keyword evidence="3" id="KW-1185">Reference proteome</keyword>
<protein>
    <recommendedName>
        <fullName evidence="1">UspA domain-containing protein</fullName>
    </recommendedName>
</protein>
<sequence>MATKSIIIAVDNSKECFKAVDFVLEHFPKGYEYHLLHVQVSSIASELITDDDDVGLKHERPYKMDKELTAASEDFLKEYFLPKAQANGAEVTSTLLHSFPDGSTSIGSAICEFAEKTRPAALVLMKQQKSALKRFFLGSVTKFCVVHSHVPVIVVPA</sequence>
<dbReference type="InterPro" id="IPR006015">
    <property type="entry name" value="Universal_stress_UspA"/>
</dbReference>
<name>A0ABR2YXR6_9CHLO</name>
<dbReference type="InterPro" id="IPR014729">
    <property type="entry name" value="Rossmann-like_a/b/a_fold"/>
</dbReference>
<dbReference type="Proteomes" id="UP001491310">
    <property type="component" value="Unassembled WGS sequence"/>
</dbReference>
<dbReference type="PANTHER" id="PTHR31964:SF113">
    <property type="entry name" value="USPA DOMAIN-CONTAINING PROTEIN"/>
    <property type="match status" value="1"/>
</dbReference>
<evidence type="ECO:0000313" key="2">
    <source>
        <dbReference type="EMBL" id="KAK9916114.1"/>
    </source>
</evidence>
<dbReference type="PRINTS" id="PR01438">
    <property type="entry name" value="UNVRSLSTRESS"/>
</dbReference>
<dbReference type="CDD" id="cd23659">
    <property type="entry name" value="USP_At3g01520-like"/>
    <property type="match status" value="1"/>
</dbReference>
<accession>A0ABR2YXR6</accession>
<gene>
    <name evidence="2" type="ORF">WJX75_008784</name>
</gene>
<dbReference type="Pfam" id="PF00582">
    <property type="entry name" value="Usp"/>
    <property type="match status" value="1"/>
</dbReference>
<proteinExistence type="predicted"/>